<proteinExistence type="predicted"/>
<sequence>MQRSAVGMDHEAMNIAERRRQVTGLIRAARVCTLTTIALDGRLTGRPMLLQQADFDGELWFFAHADSSLVRQLRVNPEVAVGFGMPQERCWVSLSGTARDEYQRDRADWLWQPGLSAWFPNGPETTGLTLIAVHVTATHLWE</sequence>
<reference evidence="2 3" key="1">
    <citation type="submission" date="2018-01" db="EMBL/GenBank/DDBJ databases">
        <title>Draft genome sequence of Jishengella endophytica.</title>
        <authorList>
            <person name="Sahin N."/>
            <person name="Ay H."/>
            <person name="Saygin H."/>
        </authorList>
    </citation>
    <scope>NUCLEOTIDE SEQUENCE [LARGE SCALE GENOMIC DNA]</scope>
    <source>
        <strain evidence="2 3">DSM 45430</strain>
    </source>
</reference>
<organism evidence="2 3">
    <name type="scientific">Micromonospora endophytica</name>
    <dbReference type="NCBI Taxonomy" id="515350"/>
    <lineage>
        <taxon>Bacteria</taxon>
        <taxon>Bacillati</taxon>
        <taxon>Actinomycetota</taxon>
        <taxon>Actinomycetes</taxon>
        <taxon>Micromonosporales</taxon>
        <taxon>Micromonosporaceae</taxon>
        <taxon>Micromonospora</taxon>
    </lineage>
</organism>
<dbReference type="InterPro" id="IPR052917">
    <property type="entry name" value="Stress-Dev_Protein"/>
</dbReference>
<dbReference type="Proteomes" id="UP000248627">
    <property type="component" value="Unassembled WGS sequence"/>
</dbReference>
<keyword evidence="3" id="KW-1185">Reference proteome</keyword>
<dbReference type="InterPro" id="IPR038725">
    <property type="entry name" value="YdaG_split_barrel_FMN-bd"/>
</dbReference>
<evidence type="ECO:0000259" key="1">
    <source>
        <dbReference type="Pfam" id="PF16242"/>
    </source>
</evidence>
<dbReference type="AlphaFoldDB" id="A0A2W2DJ31"/>
<evidence type="ECO:0000313" key="3">
    <source>
        <dbReference type="Proteomes" id="UP000248627"/>
    </source>
</evidence>
<dbReference type="EMBL" id="POTX01000019">
    <property type="protein sequence ID" value="PZF99737.1"/>
    <property type="molecule type" value="Genomic_DNA"/>
</dbReference>
<dbReference type="PANTHER" id="PTHR34818:SF1">
    <property type="entry name" value="PROTEIN BLI-3"/>
    <property type="match status" value="1"/>
</dbReference>
<gene>
    <name evidence="2" type="ORF">C1I93_04960</name>
</gene>
<dbReference type="Pfam" id="PF16242">
    <property type="entry name" value="Pyrid_ox_like"/>
    <property type="match status" value="1"/>
</dbReference>
<protein>
    <submittedName>
        <fullName evidence="2">Pyridoxamine 5'-phosphate oxidase</fullName>
    </submittedName>
</protein>
<dbReference type="Gene3D" id="2.30.110.10">
    <property type="entry name" value="Electron Transport, Fmn-binding Protein, Chain A"/>
    <property type="match status" value="1"/>
</dbReference>
<evidence type="ECO:0000313" key="2">
    <source>
        <dbReference type="EMBL" id="PZF99737.1"/>
    </source>
</evidence>
<comment type="caution">
    <text evidence="2">The sequence shown here is derived from an EMBL/GenBank/DDBJ whole genome shotgun (WGS) entry which is preliminary data.</text>
</comment>
<dbReference type="InterPro" id="IPR012349">
    <property type="entry name" value="Split_barrel_FMN-bd"/>
</dbReference>
<feature type="domain" description="General stress protein FMN-binding split barrel" evidence="1">
    <location>
        <begin position="18"/>
        <end position="142"/>
    </location>
</feature>
<name>A0A2W2DJ31_9ACTN</name>
<dbReference type="PANTHER" id="PTHR34818">
    <property type="entry name" value="PROTEIN BLI-3"/>
    <property type="match status" value="1"/>
</dbReference>
<dbReference type="SUPFAM" id="SSF50475">
    <property type="entry name" value="FMN-binding split barrel"/>
    <property type="match status" value="1"/>
</dbReference>
<accession>A0A2W2DJ31</accession>
<dbReference type="OrthoDB" id="1432662at2"/>